<feature type="region of interest" description="Disordered" evidence="1">
    <location>
        <begin position="72"/>
        <end position="135"/>
    </location>
</feature>
<feature type="compositionally biased region" description="Polar residues" evidence="1">
    <location>
        <begin position="1"/>
        <end position="17"/>
    </location>
</feature>
<reference evidence="2 3" key="1">
    <citation type="submission" date="2018-12" db="EMBL/GenBank/DDBJ databases">
        <authorList>
            <person name="Li K."/>
        </authorList>
    </citation>
    <scope>NUCLEOTIDE SEQUENCE [LARGE SCALE GENOMIC DNA]</scope>
    <source>
        <strain evidence="3">CR22</strain>
    </source>
</reference>
<sequence length="135" mass="13674">MTTPAPRRSTCSPSGSRATAGGLADEEFLRERAAGLLDDYPSHRVAEITGMPASDLVGARLYGRARQPGICSAGARGERPSVRTHPSGVLVGPVGPVGTRSRSTSPGAAHLRSGHAGGPETGETVAKPGHARTAG</sequence>
<proteinExistence type="predicted"/>
<keyword evidence="3" id="KW-1185">Reference proteome</keyword>
<feature type="compositionally biased region" description="Low complexity" evidence="1">
    <location>
        <begin position="88"/>
        <end position="98"/>
    </location>
</feature>
<name>A0A3S9HTF2_9ACTN</name>
<dbReference type="KEGG" id="saqu:EJC51_04460"/>
<gene>
    <name evidence="2" type="ORF">EJC51_04460</name>
</gene>
<dbReference type="RefSeq" id="WP_126269795.1">
    <property type="nucleotide sequence ID" value="NZ_CP034463.1"/>
</dbReference>
<organism evidence="2 3">
    <name type="scientific">Streptomyces aquilus</name>
    <dbReference type="NCBI Taxonomy" id="2548456"/>
    <lineage>
        <taxon>Bacteria</taxon>
        <taxon>Bacillati</taxon>
        <taxon>Actinomycetota</taxon>
        <taxon>Actinomycetes</taxon>
        <taxon>Kitasatosporales</taxon>
        <taxon>Streptomycetaceae</taxon>
        <taxon>Streptomyces</taxon>
    </lineage>
</organism>
<feature type="region of interest" description="Disordered" evidence="1">
    <location>
        <begin position="1"/>
        <end position="24"/>
    </location>
</feature>
<evidence type="ECO:0000313" key="3">
    <source>
        <dbReference type="Proteomes" id="UP000280197"/>
    </source>
</evidence>
<protein>
    <submittedName>
        <fullName evidence="2">Uncharacterized protein</fullName>
    </submittedName>
</protein>
<dbReference type="Proteomes" id="UP000280197">
    <property type="component" value="Chromosome"/>
</dbReference>
<dbReference type="EMBL" id="CP034463">
    <property type="protein sequence ID" value="AZP15416.1"/>
    <property type="molecule type" value="Genomic_DNA"/>
</dbReference>
<evidence type="ECO:0000256" key="1">
    <source>
        <dbReference type="SAM" id="MobiDB-lite"/>
    </source>
</evidence>
<evidence type="ECO:0000313" key="2">
    <source>
        <dbReference type="EMBL" id="AZP15416.1"/>
    </source>
</evidence>
<dbReference type="AlphaFoldDB" id="A0A3S9HTF2"/>
<accession>A0A3S9HTF2</accession>